<reference evidence="8 9" key="1">
    <citation type="submission" date="2021-05" db="EMBL/GenBank/DDBJ databases">
        <title>Kineosporia and Streptomyces sp. nov. two new marine actinobacteria isolated from Coral.</title>
        <authorList>
            <person name="Buangrab K."/>
            <person name="Sutthacheep M."/>
            <person name="Yeemin T."/>
            <person name="Harunari E."/>
            <person name="Igarashi Y."/>
            <person name="Kanchanasin P."/>
            <person name="Tanasupawat S."/>
            <person name="Phongsopitanun W."/>
        </authorList>
    </citation>
    <scope>NUCLEOTIDE SEQUENCE [LARGE SCALE GENOMIC DNA]</scope>
    <source>
        <strain evidence="8 9">J2-2</strain>
    </source>
</reference>
<organism evidence="8 9">
    <name type="scientific">Kineosporia corallincola</name>
    <dbReference type="NCBI Taxonomy" id="2835133"/>
    <lineage>
        <taxon>Bacteria</taxon>
        <taxon>Bacillati</taxon>
        <taxon>Actinomycetota</taxon>
        <taxon>Actinomycetes</taxon>
        <taxon>Kineosporiales</taxon>
        <taxon>Kineosporiaceae</taxon>
        <taxon>Kineosporia</taxon>
    </lineage>
</organism>
<dbReference type="PRINTS" id="PR01179">
    <property type="entry name" value="ODADCRBXLASE"/>
</dbReference>
<dbReference type="Gene3D" id="2.40.37.10">
    <property type="entry name" value="Lyase, Ornithine Decarboxylase, Chain A, domain 1"/>
    <property type="match status" value="1"/>
</dbReference>
<evidence type="ECO:0000313" key="9">
    <source>
        <dbReference type="Proteomes" id="UP001197247"/>
    </source>
</evidence>
<accession>A0ABS5TL92</accession>
<keyword evidence="4" id="KW-0456">Lyase</keyword>
<dbReference type="InterPro" id="IPR009006">
    <property type="entry name" value="Ala_racemase/Decarboxylase_C"/>
</dbReference>
<dbReference type="Proteomes" id="UP001197247">
    <property type="component" value="Unassembled WGS sequence"/>
</dbReference>
<sequence>MRDDVLPAAVRDRALALAAENRLPAYLYDLPALRDRAGQIRDALAGAGVEFLYAAKANPDPELLRVIAPLTDGVEVASGGELEHVVAALPGARVAFGGPGKTDRELMTAIRGGVWRLHVESPRELNRVIALAGRRPVDVLLRANLPFGVAGAALTMTGPFGMDEDDLAVAARVARDAGAAGSGVRLRGLHVHLASGLDAEQKLALDRRVLTWALGWLRERAPGLERPEINLGGGMTVDYAQPERVFDWPAYAKGLSELRAELDGGPGAGGAVLRVEPGRSVSVHAGYYVSDVLDLKLTRGQAFAIARGGTHHLRTPATKGHSQPVAVLPGPGRSGDPLDDDALTVVGQLCTPRDQLAAGVPVRDLRIGDLLVFRMAGAYAWNISHHDFLMHPHPAFAYLDPAGPQG</sequence>
<comment type="similarity">
    <text evidence="5">Belongs to the Orn/Lys/Arg decarboxylase class-II family.</text>
</comment>
<evidence type="ECO:0000256" key="2">
    <source>
        <dbReference type="ARBA" id="ARBA00022793"/>
    </source>
</evidence>
<dbReference type="Gene3D" id="3.20.20.10">
    <property type="entry name" value="Alanine racemase"/>
    <property type="match status" value="1"/>
</dbReference>
<dbReference type="PANTHER" id="PTHR43727">
    <property type="entry name" value="DIAMINOPIMELATE DECARBOXYLASE"/>
    <property type="match status" value="1"/>
</dbReference>
<dbReference type="InterPro" id="IPR022653">
    <property type="entry name" value="De-COase2_pyr-phos_BS"/>
</dbReference>
<dbReference type="InterPro" id="IPR022643">
    <property type="entry name" value="De-COase2_C"/>
</dbReference>
<dbReference type="InterPro" id="IPR000183">
    <property type="entry name" value="Orn/DAP/Arg_de-COase"/>
</dbReference>
<protein>
    <submittedName>
        <fullName evidence="8">Alanine racemase</fullName>
        <ecNumber evidence="8">5.1.1.1</ecNumber>
    </submittedName>
</protein>
<dbReference type="EC" id="5.1.1.1" evidence="8"/>
<feature type="domain" description="Orn/DAP/Arg decarboxylase 2 C-terminal" evidence="6">
    <location>
        <begin position="29"/>
        <end position="377"/>
    </location>
</feature>
<comment type="cofactor">
    <cofactor evidence="1">
        <name>pyridoxal 5'-phosphate</name>
        <dbReference type="ChEBI" id="CHEBI:597326"/>
    </cofactor>
</comment>
<dbReference type="EMBL" id="JAHBAY010000010">
    <property type="protein sequence ID" value="MBT0771873.1"/>
    <property type="molecule type" value="Genomic_DNA"/>
</dbReference>
<dbReference type="Pfam" id="PF00278">
    <property type="entry name" value="Orn_DAP_Arg_deC"/>
    <property type="match status" value="1"/>
</dbReference>
<keyword evidence="8" id="KW-0413">Isomerase</keyword>
<evidence type="ECO:0000259" key="6">
    <source>
        <dbReference type="Pfam" id="PF00278"/>
    </source>
</evidence>
<dbReference type="GO" id="GO:0008784">
    <property type="term" value="F:alanine racemase activity"/>
    <property type="evidence" value="ECO:0007669"/>
    <property type="project" value="UniProtKB-EC"/>
</dbReference>
<keyword evidence="2" id="KW-0210">Decarboxylase</keyword>
<evidence type="ECO:0000256" key="1">
    <source>
        <dbReference type="ARBA" id="ARBA00001933"/>
    </source>
</evidence>
<evidence type="ECO:0000259" key="7">
    <source>
        <dbReference type="Pfam" id="PF02784"/>
    </source>
</evidence>
<name>A0ABS5TL92_9ACTN</name>
<gene>
    <name evidence="8" type="ORF">KIH74_23225</name>
</gene>
<dbReference type="SUPFAM" id="SSF50621">
    <property type="entry name" value="Alanine racemase C-terminal domain-like"/>
    <property type="match status" value="1"/>
</dbReference>
<dbReference type="PRINTS" id="PR01182">
    <property type="entry name" value="ORNDCRBXLASE"/>
</dbReference>
<dbReference type="PANTHER" id="PTHR43727:SF2">
    <property type="entry name" value="GROUP IV DECARBOXYLASE"/>
    <property type="match status" value="1"/>
</dbReference>
<evidence type="ECO:0000256" key="3">
    <source>
        <dbReference type="ARBA" id="ARBA00022898"/>
    </source>
</evidence>
<dbReference type="SUPFAM" id="SSF51419">
    <property type="entry name" value="PLP-binding barrel"/>
    <property type="match status" value="1"/>
</dbReference>
<feature type="domain" description="Orn/DAP/Arg decarboxylase 2 N-terminal" evidence="7">
    <location>
        <begin position="34"/>
        <end position="281"/>
    </location>
</feature>
<evidence type="ECO:0000313" key="8">
    <source>
        <dbReference type="EMBL" id="MBT0771873.1"/>
    </source>
</evidence>
<dbReference type="Pfam" id="PF02784">
    <property type="entry name" value="Orn_Arg_deC_N"/>
    <property type="match status" value="1"/>
</dbReference>
<dbReference type="InterPro" id="IPR029066">
    <property type="entry name" value="PLP-binding_barrel"/>
</dbReference>
<proteinExistence type="inferred from homology"/>
<dbReference type="InterPro" id="IPR002433">
    <property type="entry name" value="Orn_de-COase"/>
</dbReference>
<keyword evidence="9" id="KW-1185">Reference proteome</keyword>
<dbReference type="RefSeq" id="WP_214158240.1">
    <property type="nucleotide sequence ID" value="NZ_JAHBAY010000010.1"/>
</dbReference>
<dbReference type="PROSITE" id="PS00878">
    <property type="entry name" value="ODR_DC_2_1"/>
    <property type="match status" value="1"/>
</dbReference>
<evidence type="ECO:0000256" key="5">
    <source>
        <dbReference type="RuleBase" id="RU003737"/>
    </source>
</evidence>
<keyword evidence="3" id="KW-0663">Pyridoxal phosphate</keyword>
<dbReference type="InterPro" id="IPR022644">
    <property type="entry name" value="De-COase2_N"/>
</dbReference>
<evidence type="ECO:0000256" key="4">
    <source>
        <dbReference type="ARBA" id="ARBA00023239"/>
    </source>
</evidence>
<comment type="caution">
    <text evidence="8">The sequence shown here is derived from an EMBL/GenBank/DDBJ whole genome shotgun (WGS) entry which is preliminary data.</text>
</comment>